<dbReference type="OrthoDB" id="1684102at2759"/>
<organism evidence="8">
    <name type="scientific">Cryptosporidium canis</name>
    <dbReference type="NCBI Taxonomy" id="195482"/>
    <lineage>
        <taxon>Eukaryota</taxon>
        <taxon>Sar</taxon>
        <taxon>Alveolata</taxon>
        <taxon>Apicomplexa</taxon>
        <taxon>Conoidasida</taxon>
        <taxon>Coccidia</taxon>
        <taxon>Eucoccidiorida</taxon>
        <taxon>Eimeriorina</taxon>
        <taxon>Cryptosporidiidae</taxon>
        <taxon>Cryptosporidium</taxon>
    </lineage>
</organism>
<dbReference type="PANTHER" id="PTHR22950:SF666">
    <property type="entry name" value="VACUOLAR AMINO ACID TRANSPORTER 4"/>
    <property type="match status" value="1"/>
</dbReference>
<dbReference type="GO" id="GO:0016020">
    <property type="term" value="C:membrane"/>
    <property type="evidence" value="ECO:0007669"/>
    <property type="project" value="UniProtKB-SubCell"/>
</dbReference>
<proteinExistence type="predicted"/>
<keyword evidence="4 6" id="KW-0472">Membrane</keyword>
<feature type="compositionally biased region" description="Basic and acidic residues" evidence="5">
    <location>
        <begin position="1"/>
        <end position="14"/>
    </location>
</feature>
<protein>
    <submittedName>
        <fullName evidence="8">Transporter</fullName>
    </submittedName>
</protein>
<keyword evidence="2 6" id="KW-0812">Transmembrane</keyword>
<comment type="caution">
    <text evidence="8">The sequence shown here is derived from an EMBL/GenBank/DDBJ whole genome shotgun (WGS) entry which is preliminary data.</text>
</comment>
<sequence length="289" mass="31402">MSIELKRASSRNEGDLESNTNETKESTSFINSLKSGSMKSSSLNSAMITSSSGPSHANARVVEVPLKESAVWIQMLIGFVTVVKATVGTGILFAPYAIVKSGYGVSIALILVYWLLNVVCTILMFQCADEANDTYSGIASVALGRPGRILADVSITFTQLSFCAVFATFVTKAIQNVISGIYNCAPGPYNGVHVLCTGACVGHLEQHSGQDLTVHKSGINRRIRWDCSIPVGIWSGGNILLRLNCGLQHPEELLLGVHHCNKLCLRADHVLHLCCSLWLWRKHLFCRHS</sequence>
<keyword evidence="3 6" id="KW-1133">Transmembrane helix</keyword>
<evidence type="ECO:0000256" key="3">
    <source>
        <dbReference type="ARBA" id="ARBA00022989"/>
    </source>
</evidence>
<dbReference type="Pfam" id="PF01490">
    <property type="entry name" value="Aa_trans"/>
    <property type="match status" value="1"/>
</dbReference>
<evidence type="ECO:0000256" key="2">
    <source>
        <dbReference type="ARBA" id="ARBA00022692"/>
    </source>
</evidence>
<dbReference type="AlphaFoldDB" id="A0A9D5HVY3"/>
<feature type="transmembrane region" description="Helical" evidence="6">
    <location>
        <begin position="105"/>
        <end position="128"/>
    </location>
</feature>
<feature type="region of interest" description="Disordered" evidence="5">
    <location>
        <begin position="1"/>
        <end position="27"/>
    </location>
</feature>
<reference evidence="8" key="1">
    <citation type="submission" date="2022-10" db="EMBL/GenBank/DDBJ databases">
        <title>Adaptive evolution leads to modifications in subtelomeric GC content in a zoonotic Cryptosporidium species.</title>
        <authorList>
            <person name="Li J."/>
            <person name="Feng Y."/>
            <person name="Xiao L."/>
        </authorList>
    </citation>
    <scope>NUCLEOTIDE SEQUENCE</scope>
    <source>
        <strain evidence="8">33844</strain>
    </source>
</reference>
<evidence type="ECO:0000313" key="8">
    <source>
        <dbReference type="EMBL" id="KAJ1604913.1"/>
    </source>
</evidence>
<evidence type="ECO:0000256" key="6">
    <source>
        <dbReference type="SAM" id="Phobius"/>
    </source>
</evidence>
<dbReference type="InterPro" id="IPR013057">
    <property type="entry name" value="AA_transpt_TM"/>
</dbReference>
<feature type="domain" description="Amino acid transporter transmembrane" evidence="7">
    <location>
        <begin position="75"/>
        <end position="182"/>
    </location>
</feature>
<dbReference type="PANTHER" id="PTHR22950">
    <property type="entry name" value="AMINO ACID TRANSPORTER"/>
    <property type="match status" value="1"/>
</dbReference>
<evidence type="ECO:0000256" key="1">
    <source>
        <dbReference type="ARBA" id="ARBA00004141"/>
    </source>
</evidence>
<feature type="transmembrane region" description="Helical" evidence="6">
    <location>
        <begin position="76"/>
        <end position="99"/>
    </location>
</feature>
<evidence type="ECO:0000256" key="5">
    <source>
        <dbReference type="SAM" id="MobiDB-lite"/>
    </source>
</evidence>
<evidence type="ECO:0000259" key="7">
    <source>
        <dbReference type="Pfam" id="PF01490"/>
    </source>
</evidence>
<dbReference type="EMBL" id="JAPCXC010000114">
    <property type="protein sequence ID" value="KAJ1604913.1"/>
    <property type="molecule type" value="Genomic_DNA"/>
</dbReference>
<dbReference type="GO" id="GO:0015179">
    <property type="term" value="F:L-amino acid transmembrane transporter activity"/>
    <property type="evidence" value="ECO:0007669"/>
    <property type="project" value="TreeGrafter"/>
</dbReference>
<feature type="compositionally biased region" description="Polar residues" evidence="5">
    <location>
        <begin position="17"/>
        <end position="27"/>
    </location>
</feature>
<accession>A0A9D5HVY3</accession>
<gene>
    <name evidence="8" type="ORF">OJ253_3419</name>
</gene>
<evidence type="ECO:0000256" key="4">
    <source>
        <dbReference type="ARBA" id="ARBA00023136"/>
    </source>
</evidence>
<comment type="subcellular location">
    <subcellularLocation>
        <location evidence="1">Membrane</location>
        <topology evidence="1">Multi-pass membrane protein</topology>
    </subcellularLocation>
</comment>
<dbReference type="Proteomes" id="UP001067231">
    <property type="component" value="Unassembled WGS sequence"/>
</dbReference>
<name>A0A9D5HVY3_9CRYT</name>